<sequence>MIILSYATALCLVVLFATCSDAVTNANIEFGFYPARIPTPQEPEKGKPVISGWEKLDEPEAIYDDRTDEVSGAGKLGKGATQRERLIEMLFRNYKTHERPTEQFDTVTIVKVNLQIQAIFSIEVQTMDYYMDTLLRQTWTDPRLRWNHLPEFKNFTTPLVSPMLKSQLWLPDLFFRNGKDGYLHKITLPNDLLRLYPNGDLLYSQKITMRFSCEMDLHTFPMDTQYCHMNIGSYGYTLDELKFIWRETLPVEVPKKMEVPEFNTPTNFTLLDCSAGASTSTGNYSCLLARFMLKRQISSYLVNTYIPNILVIIVSWLSFYVSVDAAPARVPLGLMSLLGLLTQAASVTANLPRVSYIKAIDIWLIFAIAFVIGVLVEYALAITLLRHKRRENWRRDVEEIVKEELALWCAALQRAELDSLGMGAKTGAPNGFALNRRMTFFGDLDPVLQQTIADCTHRRELTQKAKMMDVMDCKIDKYSRVLFPLCFIIYNTFYWVYYLVIVKQDDELIS</sequence>
<feature type="transmembrane region" description="Helical" evidence="11">
    <location>
        <begin position="330"/>
        <end position="351"/>
    </location>
</feature>
<feature type="domain" description="Neurotransmitter-gated ion-channel ligand-binding" evidence="12">
    <location>
        <begin position="84"/>
        <end position="296"/>
    </location>
</feature>
<dbReference type="GO" id="GO:0004888">
    <property type="term" value="F:transmembrane signaling receptor activity"/>
    <property type="evidence" value="ECO:0007669"/>
    <property type="project" value="InterPro"/>
</dbReference>
<keyword evidence="6 11" id="KW-0732">Signal</keyword>
<accession>A0A183T020</accession>
<evidence type="ECO:0000259" key="13">
    <source>
        <dbReference type="Pfam" id="PF02932"/>
    </source>
</evidence>
<evidence type="ECO:0000256" key="1">
    <source>
        <dbReference type="ARBA" id="ARBA00004141"/>
    </source>
</evidence>
<dbReference type="InterPro" id="IPR006201">
    <property type="entry name" value="Neur_channel"/>
</dbReference>
<dbReference type="InterPro" id="IPR036719">
    <property type="entry name" value="Neuro-gated_channel_TM_sf"/>
</dbReference>
<evidence type="ECO:0000313" key="15">
    <source>
        <dbReference type="Proteomes" id="UP000275846"/>
    </source>
</evidence>
<dbReference type="InterPro" id="IPR018000">
    <property type="entry name" value="Neurotransmitter_ion_chnl_CS"/>
</dbReference>
<reference evidence="16" key="1">
    <citation type="submission" date="2016-06" db="UniProtKB">
        <authorList>
            <consortium name="WormBaseParasite"/>
        </authorList>
    </citation>
    <scope>IDENTIFICATION</scope>
</reference>
<dbReference type="InterPro" id="IPR038050">
    <property type="entry name" value="Neuro_actylchol_rec"/>
</dbReference>
<keyword evidence="8 11" id="KW-0406">Ion transport</keyword>
<dbReference type="PRINTS" id="PR00252">
    <property type="entry name" value="NRIONCHANNEL"/>
</dbReference>
<dbReference type="SUPFAM" id="SSF90112">
    <property type="entry name" value="Neurotransmitter-gated ion-channel transmembrane pore"/>
    <property type="match status" value="1"/>
</dbReference>
<dbReference type="CDD" id="cd18987">
    <property type="entry name" value="LGIC_ECD_anion"/>
    <property type="match status" value="1"/>
</dbReference>
<dbReference type="AlphaFoldDB" id="A0A183T020"/>
<evidence type="ECO:0000256" key="5">
    <source>
        <dbReference type="ARBA" id="ARBA00022692"/>
    </source>
</evidence>
<evidence type="ECO:0000313" key="14">
    <source>
        <dbReference type="EMBL" id="VDL96203.1"/>
    </source>
</evidence>
<comment type="subcellular location">
    <subcellularLocation>
        <location evidence="2">Cell membrane</location>
    </subcellularLocation>
    <subcellularLocation>
        <location evidence="1">Membrane</location>
        <topology evidence="1">Multi-pass membrane protein</topology>
    </subcellularLocation>
</comment>
<dbReference type="GO" id="GO:0005886">
    <property type="term" value="C:plasma membrane"/>
    <property type="evidence" value="ECO:0007669"/>
    <property type="project" value="UniProtKB-SubCell"/>
</dbReference>
<dbReference type="CDD" id="cd19049">
    <property type="entry name" value="LGIC_TM_anion"/>
    <property type="match status" value="1"/>
</dbReference>
<dbReference type="SUPFAM" id="SSF63712">
    <property type="entry name" value="Nicotinic receptor ligand binding domain-like"/>
    <property type="match status" value="1"/>
</dbReference>
<evidence type="ECO:0000256" key="8">
    <source>
        <dbReference type="ARBA" id="ARBA00023065"/>
    </source>
</evidence>
<keyword evidence="10 11" id="KW-0407">Ion channel</keyword>
<evidence type="ECO:0000259" key="12">
    <source>
        <dbReference type="Pfam" id="PF02931"/>
    </source>
</evidence>
<evidence type="ECO:0000256" key="2">
    <source>
        <dbReference type="ARBA" id="ARBA00004236"/>
    </source>
</evidence>
<protein>
    <submittedName>
        <fullName evidence="16">Glycine receptor subunit alpha-2</fullName>
    </submittedName>
</protein>
<keyword evidence="7 11" id="KW-1133">Transmembrane helix</keyword>
<dbReference type="InterPro" id="IPR036734">
    <property type="entry name" value="Neur_chan_lig-bd_sf"/>
</dbReference>
<feature type="transmembrane region" description="Helical" evidence="11">
    <location>
        <begin position="481"/>
        <end position="501"/>
    </location>
</feature>
<feature type="transmembrane region" description="Helical" evidence="11">
    <location>
        <begin position="305"/>
        <end position="323"/>
    </location>
</feature>
<dbReference type="InterPro" id="IPR006028">
    <property type="entry name" value="GABAA/Glycine_rcpt"/>
</dbReference>
<dbReference type="InterPro" id="IPR006202">
    <property type="entry name" value="Neur_chan_lig-bd"/>
</dbReference>
<dbReference type="Gene3D" id="1.20.58.390">
    <property type="entry name" value="Neurotransmitter-gated ion-channel transmembrane domain"/>
    <property type="match status" value="1"/>
</dbReference>
<dbReference type="PROSITE" id="PS00236">
    <property type="entry name" value="NEUROTR_ION_CHANNEL"/>
    <property type="match status" value="1"/>
</dbReference>
<dbReference type="PANTHER" id="PTHR18945">
    <property type="entry name" value="NEUROTRANSMITTER GATED ION CHANNEL"/>
    <property type="match status" value="1"/>
</dbReference>
<dbReference type="PRINTS" id="PR00253">
    <property type="entry name" value="GABAARECEPTR"/>
</dbReference>
<name>A0A183T020_SCHSO</name>
<keyword evidence="3 11" id="KW-0813">Transport</keyword>
<feature type="domain" description="Neurotransmitter-gated ion-channel transmembrane" evidence="13">
    <location>
        <begin position="304"/>
        <end position="409"/>
    </location>
</feature>
<dbReference type="Gene3D" id="2.70.170.10">
    <property type="entry name" value="Neurotransmitter-gated ion-channel ligand-binding domain"/>
    <property type="match status" value="1"/>
</dbReference>
<proteinExistence type="inferred from homology"/>
<dbReference type="WBParaSite" id="SSLN_0001018201-mRNA-1">
    <property type="protein sequence ID" value="SSLN_0001018201-mRNA-1"/>
    <property type="gene ID" value="SSLN_0001018201"/>
</dbReference>
<feature type="transmembrane region" description="Helical" evidence="11">
    <location>
        <begin position="363"/>
        <end position="385"/>
    </location>
</feature>
<evidence type="ECO:0000256" key="3">
    <source>
        <dbReference type="ARBA" id="ARBA00022448"/>
    </source>
</evidence>
<dbReference type="InterPro" id="IPR006029">
    <property type="entry name" value="Neurotrans-gated_channel_TM"/>
</dbReference>
<dbReference type="Proteomes" id="UP000275846">
    <property type="component" value="Unassembled WGS sequence"/>
</dbReference>
<dbReference type="GO" id="GO:0005230">
    <property type="term" value="F:extracellular ligand-gated monoatomic ion channel activity"/>
    <property type="evidence" value="ECO:0007669"/>
    <property type="project" value="InterPro"/>
</dbReference>
<reference evidence="14 15" key="2">
    <citation type="submission" date="2018-11" db="EMBL/GenBank/DDBJ databases">
        <authorList>
            <consortium name="Pathogen Informatics"/>
        </authorList>
    </citation>
    <scope>NUCLEOTIDE SEQUENCE [LARGE SCALE GENOMIC DNA]</scope>
    <source>
        <strain evidence="14 15">NST_G2</strain>
    </source>
</reference>
<comment type="similarity">
    <text evidence="11">Belongs to the ligand-gated ion channel (TC 1.A.9) family.</text>
</comment>
<dbReference type="STRING" id="70667.A0A183T020"/>
<organism evidence="16">
    <name type="scientific">Schistocephalus solidus</name>
    <name type="common">Tapeworm</name>
    <dbReference type="NCBI Taxonomy" id="70667"/>
    <lineage>
        <taxon>Eukaryota</taxon>
        <taxon>Metazoa</taxon>
        <taxon>Spiralia</taxon>
        <taxon>Lophotrochozoa</taxon>
        <taxon>Platyhelminthes</taxon>
        <taxon>Cestoda</taxon>
        <taxon>Eucestoda</taxon>
        <taxon>Diphyllobothriidea</taxon>
        <taxon>Diphyllobothriidae</taxon>
        <taxon>Schistocephalus</taxon>
    </lineage>
</organism>
<keyword evidence="5 11" id="KW-0812">Transmembrane</keyword>
<feature type="chain" id="PRO_5043073827" evidence="11">
    <location>
        <begin position="23"/>
        <end position="510"/>
    </location>
</feature>
<dbReference type="Pfam" id="PF02931">
    <property type="entry name" value="Neur_chan_LBD"/>
    <property type="match status" value="1"/>
</dbReference>
<dbReference type="NCBIfam" id="TIGR00860">
    <property type="entry name" value="LIC"/>
    <property type="match status" value="1"/>
</dbReference>
<dbReference type="OrthoDB" id="407674at2759"/>
<dbReference type="Pfam" id="PF02932">
    <property type="entry name" value="Neur_chan_memb"/>
    <property type="match status" value="1"/>
</dbReference>
<evidence type="ECO:0000256" key="7">
    <source>
        <dbReference type="ARBA" id="ARBA00022989"/>
    </source>
</evidence>
<keyword evidence="4" id="KW-1003">Cell membrane</keyword>
<evidence type="ECO:0000256" key="6">
    <source>
        <dbReference type="ARBA" id="ARBA00022729"/>
    </source>
</evidence>
<evidence type="ECO:0000256" key="4">
    <source>
        <dbReference type="ARBA" id="ARBA00022475"/>
    </source>
</evidence>
<keyword evidence="15" id="KW-1185">Reference proteome</keyword>
<feature type="signal peptide" evidence="11">
    <location>
        <begin position="1"/>
        <end position="22"/>
    </location>
</feature>
<evidence type="ECO:0000256" key="9">
    <source>
        <dbReference type="ARBA" id="ARBA00023136"/>
    </source>
</evidence>
<gene>
    <name evidence="14" type="ORF">SSLN_LOCUS9818</name>
</gene>
<keyword evidence="9 11" id="KW-0472">Membrane</keyword>
<dbReference type="EMBL" id="UYSU01035469">
    <property type="protein sequence ID" value="VDL96203.1"/>
    <property type="molecule type" value="Genomic_DNA"/>
</dbReference>
<evidence type="ECO:0000256" key="10">
    <source>
        <dbReference type="ARBA" id="ARBA00023303"/>
    </source>
</evidence>
<evidence type="ECO:0000256" key="11">
    <source>
        <dbReference type="RuleBase" id="RU000687"/>
    </source>
</evidence>
<evidence type="ECO:0000313" key="16">
    <source>
        <dbReference type="WBParaSite" id="SSLN_0001018201-mRNA-1"/>
    </source>
</evidence>